<organism evidence="1 2">
    <name type="scientific">Oryzias melastigma</name>
    <name type="common">Marine medaka</name>
    <dbReference type="NCBI Taxonomy" id="30732"/>
    <lineage>
        <taxon>Eukaryota</taxon>
        <taxon>Metazoa</taxon>
        <taxon>Chordata</taxon>
        <taxon>Craniata</taxon>
        <taxon>Vertebrata</taxon>
        <taxon>Euteleostomi</taxon>
        <taxon>Actinopterygii</taxon>
        <taxon>Neopterygii</taxon>
        <taxon>Teleostei</taxon>
        <taxon>Neoteleostei</taxon>
        <taxon>Acanthomorphata</taxon>
        <taxon>Ovalentaria</taxon>
        <taxon>Atherinomorphae</taxon>
        <taxon>Beloniformes</taxon>
        <taxon>Adrianichthyidae</taxon>
        <taxon>Oryziinae</taxon>
        <taxon>Oryzias</taxon>
    </lineage>
</organism>
<dbReference type="Proteomes" id="UP000646548">
    <property type="component" value="Unassembled WGS sequence"/>
</dbReference>
<proteinExistence type="predicted"/>
<gene>
    <name evidence="1" type="ORF">FQA47_010315</name>
</gene>
<evidence type="ECO:0000313" key="1">
    <source>
        <dbReference type="EMBL" id="KAF6722771.1"/>
    </source>
</evidence>
<dbReference type="EMBL" id="WKFB01000448">
    <property type="protein sequence ID" value="KAF6722771.1"/>
    <property type="molecule type" value="Genomic_DNA"/>
</dbReference>
<evidence type="ECO:0000313" key="2">
    <source>
        <dbReference type="Proteomes" id="UP000646548"/>
    </source>
</evidence>
<reference evidence="1" key="1">
    <citation type="journal article" name="BMC Genomics">
        <title>Long-read sequencing and de novo genome assembly of marine medaka (Oryzias melastigma).</title>
        <authorList>
            <person name="Liang P."/>
            <person name="Saqib H.S.A."/>
            <person name="Ni X."/>
            <person name="Shen Y."/>
        </authorList>
    </citation>
    <scope>NUCLEOTIDE SEQUENCE</scope>
    <source>
        <strain evidence="1">Bigg-433</strain>
    </source>
</reference>
<accession>A0A834CA33</accession>
<sequence>MIRLEPINYSHQKNQDEMKVCFGKEPCIYHMEMFSTHEAEVESAQRMKVVLHAKGTDIKKVRLYIHSAVTKHPQGSESPPVLGVRVSCNRLLRPIPG</sequence>
<protein>
    <submittedName>
        <fullName evidence="1">Uncharacterized protein</fullName>
    </submittedName>
</protein>
<name>A0A834CA33_ORYME</name>
<dbReference type="AlphaFoldDB" id="A0A834CA33"/>
<comment type="caution">
    <text evidence="1">The sequence shown here is derived from an EMBL/GenBank/DDBJ whole genome shotgun (WGS) entry which is preliminary data.</text>
</comment>